<evidence type="ECO:0000313" key="1">
    <source>
        <dbReference type="EMBL" id="QRN90255.1"/>
    </source>
</evidence>
<name>A0AB37HSN4_MAMSC</name>
<reference evidence="1" key="1">
    <citation type="submission" date="2021-02" db="EMBL/GenBank/DDBJ databases">
        <title>cfr and optrA-positive Staphylococcus spp.</title>
        <authorList>
            <person name="Chen L."/>
        </authorList>
    </citation>
    <scope>NUCLEOTIDE SEQUENCE</scope>
    <source>
        <strain evidence="1">GDQ20D70P</strain>
    </source>
</reference>
<dbReference type="EMBL" id="CP069389">
    <property type="protein sequence ID" value="QRN90255.1"/>
    <property type="molecule type" value="Genomic_DNA"/>
</dbReference>
<dbReference type="RefSeq" id="WP_204178239.1">
    <property type="nucleotide sequence ID" value="NZ_CP069389.1"/>
</dbReference>
<dbReference type="Proteomes" id="UP000640299">
    <property type="component" value="Chromosome"/>
</dbReference>
<evidence type="ECO:0000313" key="2">
    <source>
        <dbReference type="Proteomes" id="UP000640299"/>
    </source>
</evidence>
<gene>
    <name evidence="1" type="ORF">JRU67_09285</name>
</gene>
<sequence>MKKFDVINYHMDQYKRLLEQEKAYRKWKEDNPSNNRYSYLKPIPTKAEMNRIRLTLQKLMLEIENEKIVF</sequence>
<protein>
    <recommendedName>
        <fullName evidence="3">Ryanodine receptor Ryr domain-containing protein</fullName>
    </recommendedName>
</protein>
<accession>A0AB37HSN4</accession>
<dbReference type="AlphaFoldDB" id="A0AB37HSN4"/>
<proteinExistence type="predicted"/>
<organism evidence="1 2">
    <name type="scientific">Mammaliicoccus sciuri</name>
    <name type="common">Staphylococcus sciuri</name>
    <dbReference type="NCBI Taxonomy" id="1296"/>
    <lineage>
        <taxon>Bacteria</taxon>
        <taxon>Bacillati</taxon>
        <taxon>Bacillota</taxon>
        <taxon>Bacilli</taxon>
        <taxon>Bacillales</taxon>
        <taxon>Staphylococcaceae</taxon>
        <taxon>Mammaliicoccus</taxon>
    </lineage>
</organism>
<evidence type="ECO:0008006" key="3">
    <source>
        <dbReference type="Google" id="ProtNLM"/>
    </source>
</evidence>